<name>A0A2H9U6W1_9GAMM</name>
<dbReference type="AlphaFoldDB" id="A0A2H9U6W1"/>
<organism evidence="1 2">
    <name type="scientific">Aeromonas cavernicola</name>
    <dbReference type="NCBI Taxonomy" id="1006623"/>
    <lineage>
        <taxon>Bacteria</taxon>
        <taxon>Pseudomonadati</taxon>
        <taxon>Pseudomonadota</taxon>
        <taxon>Gammaproteobacteria</taxon>
        <taxon>Aeromonadales</taxon>
        <taxon>Aeromonadaceae</taxon>
        <taxon>Aeromonas</taxon>
    </lineage>
</organism>
<evidence type="ECO:0000313" key="1">
    <source>
        <dbReference type="EMBL" id="PJG59783.1"/>
    </source>
</evidence>
<dbReference type="Proteomes" id="UP000235861">
    <property type="component" value="Unassembled WGS sequence"/>
</dbReference>
<comment type="caution">
    <text evidence="1">The sequence shown here is derived from an EMBL/GenBank/DDBJ whole genome shotgun (WGS) entry which is preliminary data.</text>
</comment>
<evidence type="ECO:0000313" key="2">
    <source>
        <dbReference type="Proteomes" id="UP000235861"/>
    </source>
</evidence>
<accession>A0A2H9U6W1</accession>
<proteinExistence type="predicted"/>
<keyword evidence="2" id="KW-1185">Reference proteome</keyword>
<sequence length="147" mass="17006">MSKSQITQAELAAALQRILSGKTTRISPERRLSVKAVEEEAGLGNGSAYYYQNIISDIKKFTKKHHQNTIIDNNHIDKITSLRLKLKNEQRLKEQYRADLIKMKKCLVLMSSQHNKLSIIIQQYKDKIFHLESGMPYIHHSDDDNNI</sequence>
<dbReference type="RefSeq" id="WP_100293160.1">
    <property type="nucleotide sequence ID" value="NZ_PGGC01000045.1"/>
</dbReference>
<dbReference type="EMBL" id="PGGC01000045">
    <property type="protein sequence ID" value="PJG59783.1"/>
    <property type="molecule type" value="Genomic_DNA"/>
</dbReference>
<dbReference type="OrthoDB" id="6291935at2"/>
<gene>
    <name evidence="1" type="ORF">CUC53_05145</name>
</gene>
<protein>
    <submittedName>
        <fullName evidence="1">Uncharacterized protein</fullName>
    </submittedName>
</protein>
<reference evidence="1 2" key="1">
    <citation type="submission" date="2017-11" db="EMBL/GenBank/DDBJ databases">
        <title>Draft genome sequence of environmental isolate Aeromonas cavernicola sp. nov. MDC 2508.</title>
        <authorList>
            <person name="Colston S.M."/>
            <person name="Navarro A."/>
            <person name="Martinez-Murcia A.J."/>
            <person name="Graf J."/>
        </authorList>
    </citation>
    <scope>NUCLEOTIDE SEQUENCE [LARGE SCALE GENOMIC DNA]</scope>
    <source>
        <strain evidence="1 2">MDC 2508</strain>
    </source>
</reference>